<evidence type="ECO:0000259" key="6">
    <source>
        <dbReference type="Pfam" id="PF01957"/>
    </source>
</evidence>
<evidence type="ECO:0000313" key="8">
    <source>
        <dbReference type="Proteomes" id="UP000075578"/>
    </source>
</evidence>
<feature type="transmembrane region" description="Helical" evidence="5">
    <location>
        <begin position="6"/>
        <end position="33"/>
    </location>
</feature>
<dbReference type="Pfam" id="PF01957">
    <property type="entry name" value="NfeD"/>
    <property type="match status" value="1"/>
</dbReference>
<dbReference type="InterPro" id="IPR002810">
    <property type="entry name" value="NfeD-like_C"/>
</dbReference>
<keyword evidence="2 5" id="KW-0812">Transmembrane</keyword>
<dbReference type="Proteomes" id="UP000075578">
    <property type="component" value="Unassembled WGS sequence"/>
</dbReference>
<keyword evidence="3 5" id="KW-1133">Transmembrane helix</keyword>
<sequence>MTNLLWIVWLIVGLALVIVEILTVGILAIWFAIGAFTAMLLAYLGFSLAMQLSAFLVVSLVALLVGTKLVTTKLKLGGTPVSMTVIGKEGKVTKNISPHTFGEVFIKNEYWAARSVDNESIGVGAIVKVVDTQGVHVIVEKTGGK</sequence>
<evidence type="ECO:0000313" key="7">
    <source>
        <dbReference type="EMBL" id="KYC53607.1"/>
    </source>
</evidence>
<gene>
    <name evidence="7" type="ORF">AMQ74_00350</name>
</gene>
<protein>
    <recommendedName>
        <fullName evidence="6">NfeD-like C-terminal domain-containing protein</fullName>
    </recommendedName>
</protein>
<comment type="subcellular location">
    <subcellularLocation>
        <location evidence="1">Membrane</location>
        <topology evidence="1">Multi-pass membrane protein</topology>
    </subcellularLocation>
</comment>
<evidence type="ECO:0000256" key="1">
    <source>
        <dbReference type="ARBA" id="ARBA00004141"/>
    </source>
</evidence>
<dbReference type="InterPro" id="IPR052165">
    <property type="entry name" value="Membrane_assoc_protease"/>
</dbReference>
<reference evidence="7 8" key="1">
    <citation type="journal article" date="2016" name="ISME J.">
        <title>Chasing the elusive Euryarchaeota class WSA2: genomes reveal a uniquely fastidious methyl-reducing methanogen.</title>
        <authorList>
            <person name="Nobu M.K."/>
            <person name="Narihiro T."/>
            <person name="Kuroda K."/>
            <person name="Mei R."/>
            <person name="Liu W.T."/>
        </authorList>
    </citation>
    <scope>NUCLEOTIDE SEQUENCE [LARGE SCALE GENOMIC DNA]</scope>
    <source>
        <strain evidence="7">U1lsi0528_Bin089</strain>
    </source>
</reference>
<organism evidence="7 8">
    <name type="scientific">Candidatus Methanofastidiosum methylothiophilum</name>
    <dbReference type="NCBI Taxonomy" id="1705564"/>
    <lineage>
        <taxon>Archaea</taxon>
        <taxon>Methanobacteriati</taxon>
        <taxon>Methanobacteriota</taxon>
        <taxon>Stenosarchaea group</taxon>
        <taxon>Candidatus Methanofastidiosia</taxon>
        <taxon>Candidatus Methanofastidiosales</taxon>
        <taxon>Candidatus Methanofastidiosaceae</taxon>
        <taxon>Candidatus Methanofastidiosum</taxon>
    </lineage>
</organism>
<evidence type="ECO:0000256" key="2">
    <source>
        <dbReference type="ARBA" id="ARBA00022692"/>
    </source>
</evidence>
<keyword evidence="4 5" id="KW-0472">Membrane</keyword>
<dbReference type="GO" id="GO:0005886">
    <property type="term" value="C:plasma membrane"/>
    <property type="evidence" value="ECO:0007669"/>
    <property type="project" value="TreeGrafter"/>
</dbReference>
<dbReference type="EMBL" id="LNGD01000011">
    <property type="protein sequence ID" value="KYC53607.1"/>
    <property type="molecule type" value="Genomic_DNA"/>
</dbReference>
<dbReference type="SUPFAM" id="SSF141322">
    <property type="entry name" value="NfeD domain-like"/>
    <property type="match status" value="1"/>
</dbReference>
<evidence type="ECO:0000256" key="3">
    <source>
        <dbReference type="ARBA" id="ARBA00022989"/>
    </source>
</evidence>
<dbReference type="InterPro" id="IPR012340">
    <property type="entry name" value="NA-bd_OB-fold"/>
</dbReference>
<evidence type="ECO:0000256" key="5">
    <source>
        <dbReference type="SAM" id="Phobius"/>
    </source>
</evidence>
<feature type="domain" description="NfeD-like C-terminal" evidence="6">
    <location>
        <begin position="85"/>
        <end position="141"/>
    </location>
</feature>
<feature type="transmembrane region" description="Helical" evidence="5">
    <location>
        <begin position="40"/>
        <end position="65"/>
    </location>
</feature>
<dbReference type="AlphaFoldDB" id="A0A150J8P9"/>
<evidence type="ECO:0000256" key="4">
    <source>
        <dbReference type="ARBA" id="ARBA00023136"/>
    </source>
</evidence>
<accession>A0A150J8P9</accession>
<dbReference type="PANTHER" id="PTHR33507">
    <property type="entry name" value="INNER MEMBRANE PROTEIN YBBJ"/>
    <property type="match status" value="1"/>
</dbReference>
<dbReference type="Gene3D" id="2.40.50.140">
    <property type="entry name" value="Nucleic acid-binding proteins"/>
    <property type="match status" value="1"/>
</dbReference>
<name>A0A150J8P9_9EURY</name>
<comment type="caution">
    <text evidence="7">The sequence shown here is derived from an EMBL/GenBank/DDBJ whole genome shotgun (WGS) entry which is preliminary data.</text>
</comment>
<dbReference type="PANTHER" id="PTHR33507:SF3">
    <property type="entry name" value="INNER MEMBRANE PROTEIN YBBJ"/>
    <property type="match status" value="1"/>
</dbReference>
<proteinExistence type="predicted"/>